<evidence type="ECO:0000256" key="5">
    <source>
        <dbReference type="ARBA" id="ARBA00022741"/>
    </source>
</evidence>
<evidence type="ECO:0000313" key="12">
    <source>
        <dbReference type="Proteomes" id="UP000510844"/>
    </source>
</evidence>
<dbReference type="PROSITE" id="PS50109">
    <property type="entry name" value="HIS_KIN"/>
    <property type="match status" value="1"/>
</dbReference>
<evidence type="ECO:0000256" key="1">
    <source>
        <dbReference type="ARBA" id="ARBA00000085"/>
    </source>
</evidence>
<accession>A0A7L6B3W0</accession>
<gene>
    <name evidence="11" type="ORF">H1D33_24435</name>
</gene>
<feature type="transmembrane region" description="Helical" evidence="9">
    <location>
        <begin position="39"/>
        <end position="57"/>
    </location>
</feature>
<keyword evidence="4" id="KW-0808">Transferase</keyword>
<dbReference type="EC" id="2.7.13.3" evidence="2"/>
<feature type="transmembrane region" description="Helical" evidence="9">
    <location>
        <begin position="111"/>
        <end position="131"/>
    </location>
</feature>
<feature type="transmembrane region" description="Helical" evidence="9">
    <location>
        <begin position="12"/>
        <end position="33"/>
    </location>
</feature>
<dbReference type="PANTHER" id="PTHR24421">
    <property type="entry name" value="NITRATE/NITRITE SENSOR PROTEIN NARX-RELATED"/>
    <property type="match status" value="1"/>
</dbReference>
<protein>
    <recommendedName>
        <fullName evidence="2">histidine kinase</fullName>
        <ecNumber evidence="2">2.7.13.3</ecNumber>
    </recommendedName>
</protein>
<feature type="transmembrane region" description="Helical" evidence="9">
    <location>
        <begin position="64"/>
        <end position="82"/>
    </location>
</feature>
<dbReference type="KEGG" id="mfeu:H1D33_24435"/>
<dbReference type="RefSeq" id="WP_181568941.1">
    <property type="nucleotide sequence ID" value="NZ_CP059322.2"/>
</dbReference>
<feature type="transmembrane region" description="Helical" evidence="9">
    <location>
        <begin position="137"/>
        <end position="158"/>
    </location>
</feature>
<comment type="catalytic activity">
    <reaction evidence="1">
        <text>ATP + protein L-histidine = ADP + protein N-phospho-L-histidine.</text>
        <dbReference type="EC" id="2.7.13.3"/>
    </reaction>
</comment>
<reference evidence="12" key="1">
    <citation type="submission" date="2020-07" db="EMBL/GenBank/DDBJ databases">
        <title>A new Micromonospora strain with potent antibiotic activity isolated from the microbiome of a mid-Atlantic deep-sea sponge.</title>
        <authorList>
            <person name="Back C.R."/>
            <person name="Stennett H.L."/>
            <person name="Williams S.E."/>
            <person name="Wang L."/>
            <person name="Ojeda Gomez J."/>
            <person name="Abdulle O.M."/>
            <person name="Duffy T."/>
            <person name="Hendry K.R."/>
            <person name="Powell D."/>
            <person name="Stach J.E."/>
            <person name="Essex-Lopresti A.E."/>
            <person name="Willis C.L."/>
            <person name="Curnow P."/>
            <person name="Race P.R."/>
        </authorList>
    </citation>
    <scope>NUCLEOTIDE SEQUENCE [LARGE SCALE GENOMIC DNA]</scope>
    <source>
        <strain evidence="12">28ISP2-46</strain>
    </source>
</reference>
<evidence type="ECO:0000256" key="9">
    <source>
        <dbReference type="SAM" id="Phobius"/>
    </source>
</evidence>
<reference evidence="11 12" key="2">
    <citation type="journal article" date="2021" name="Mar. Drugs">
        <title>A New Micromonospora Strain with Antibiotic Activity Isolated from the Microbiome of a Mid-Atlantic Deep-Sea Sponge.</title>
        <authorList>
            <person name="Back C.R."/>
            <person name="Stennett H.L."/>
            <person name="Williams S.E."/>
            <person name="Wang L."/>
            <person name="Ojeda Gomez J."/>
            <person name="Abdulle O.M."/>
            <person name="Duffy T."/>
            <person name="Neal C."/>
            <person name="Mantell J."/>
            <person name="Jepson M.A."/>
            <person name="Hendry K.R."/>
            <person name="Powell D."/>
            <person name="Stach J.E.M."/>
            <person name="Essex-Lopresti A.E."/>
            <person name="Willis C.L."/>
            <person name="Curnow P."/>
            <person name="Race P.R."/>
        </authorList>
    </citation>
    <scope>NUCLEOTIDE SEQUENCE [LARGE SCALE GENOMIC DNA]</scope>
    <source>
        <strain evidence="11 12">28ISP2-46</strain>
    </source>
</reference>
<keyword evidence="5" id="KW-0547">Nucleotide-binding</keyword>
<evidence type="ECO:0000256" key="3">
    <source>
        <dbReference type="ARBA" id="ARBA00022553"/>
    </source>
</evidence>
<keyword evidence="8" id="KW-0902">Two-component regulatory system</keyword>
<feature type="domain" description="Histidine kinase" evidence="10">
    <location>
        <begin position="287"/>
        <end position="376"/>
    </location>
</feature>
<dbReference type="SMART" id="SM00387">
    <property type="entry name" value="HATPase_c"/>
    <property type="match status" value="1"/>
</dbReference>
<proteinExistence type="predicted"/>
<dbReference type="Proteomes" id="UP000510844">
    <property type="component" value="Chromosome"/>
</dbReference>
<keyword evidence="9" id="KW-0472">Membrane</keyword>
<evidence type="ECO:0000259" key="10">
    <source>
        <dbReference type="PROSITE" id="PS50109"/>
    </source>
</evidence>
<evidence type="ECO:0000256" key="4">
    <source>
        <dbReference type="ARBA" id="ARBA00022679"/>
    </source>
</evidence>
<dbReference type="CDD" id="cd16917">
    <property type="entry name" value="HATPase_UhpB-NarQ-NarX-like"/>
    <property type="match status" value="1"/>
</dbReference>
<dbReference type="AlphaFoldDB" id="A0A7L6B3W0"/>
<keyword evidence="6 11" id="KW-0418">Kinase</keyword>
<dbReference type="SUPFAM" id="SSF55874">
    <property type="entry name" value="ATPase domain of HSP90 chaperone/DNA topoisomerase II/histidine kinase"/>
    <property type="match status" value="1"/>
</dbReference>
<dbReference type="GO" id="GO:0000155">
    <property type="term" value="F:phosphorelay sensor kinase activity"/>
    <property type="evidence" value="ECO:0007669"/>
    <property type="project" value="InterPro"/>
</dbReference>
<keyword evidence="9" id="KW-0812">Transmembrane</keyword>
<dbReference type="InterPro" id="IPR003594">
    <property type="entry name" value="HATPase_dom"/>
</dbReference>
<dbReference type="GO" id="GO:0005524">
    <property type="term" value="F:ATP binding"/>
    <property type="evidence" value="ECO:0007669"/>
    <property type="project" value="UniProtKB-KW"/>
</dbReference>
<keyword evidence="12" id="KW-1185">Reference proteome</keyword>
<evidence type="ECO:0000256" key="7">
    <source>
        <dbReference type="ARBA" id="ARBA00022840"/>
    </source>
</evidence>
<name>A0A7L6B3W0_9ACTN</name>
<evidence type="ECO:0000256" key="6">
    <source>
        <dbReference type="ARBA" id="ARBA00022777"/>
    </source>
</evidence>
<dbReference type="GO" id="GO:0016020">
    <property type="term" value="C:membrane"/>
    <property type="evidence" value="ECO:0007669"/>
    <property type="project" value="InterPro"/>
</dbReference>
<keyword evidence="7" id="KW-0067">ATP-binding</keyword>
<keyword evidence="9" id="KW-1133">Transmembrane helix</keyword>
<dbReference type="Gene3D" id="1.20.5.1930">
    <property type="match status" value="1"/>
</dbReference>
<dbReference type="EMBL" id="CP059322">
    <property type="protein sequence ID" value="QLQ36425.1"/>
    <property type="molecule type" value="Genomic_DNA"/>
</dbReference>
<evidence type="ECO:0000256" key="8">
    <source>
        <dbReference type="ARBA" id="ARBA00023012"/>
    </source>
</evidence>
<dbReference type="Pfam" id="PF02518">
    <property type="entry name" value="HATPase_c"/>
    <property type="match status" value="1"/>
</dbReference>
<dbReference type="Gene3D" id="3.30.565.10">
    <property type="entry name" value="Histidine kinase-like ATPase, C-terminal domain"/>
    <property type="match status" value="1"/>
</dbReference>
<dbReference type="InterPro" id="IPR050482">
    <property type="entry name" value="Sensor_HK_TwoCompSys"/>
</dbReference>
<evidence type="ECO:0000313" key="11">
    <source>
        <dbReference type="EMBL" id="QLQ36425.1"/>
    </source>
</evidence>
<dbReference type="PANTHER" id="PTHR24421:SF10">
    <property type="entry name" value="NITRATE_NITRITE SENSOR PROTEIN NARQ"/>
    <property type="match status" value="1"/>
</dbReference>
<dbReference type="InterPro" id="IPR005467">
    <property type="entry name" value="His_kinase_dom"/>
</dbReference>
<evidence type="ECO:0000256" key="2">
    <source>
        <dbReference type="ARBA" id="ARBA00012438"/>
    </source>
</evidence>
<dbReference type="InterPro" id="IPR011712">
    <property type="entry name" value="Sig_transdc_His_kin_sub3_dim/P"/>
</dbReference>
<dbReference type="InterPro" id="IPR036890">
    <property type="entry name" value="HATPase_C_sf"/>
</dbReference>
<organism evidence="11 12">
    <name type="scientific">Micromonospora robiginosa</name>
    <dbReference type="NCBI Taxonomy" id="2749844"/>
    <lineage>
        <taxon>Bacteria</taxon>
        <taxon>Bacillati</taxon>
        <taxon>Actinomycetota</taxon>
        <taxon>Actinomycetes</taxon>
        <taxon>Micromonosporales</taxon>
        <taxon>Micromonosporaceae</taxon>
        <taxon>Micromonospora</taxon>
    </lineage>
</organism>
<dbReference type="Pfam" id="PF07730">
    <property type="entry name" value="HisKA_3"/>
    <property type="match status" value="1"/>
</dbReference>
<feature type="transmembrane region" description="Helical" evidence="9">
    <location>
        <begin position="88"/>
        <end position="104"/>
    </location>
</feature>
<sequence>MTETRRPAGLLLDLGLAVVFALGLAATAVMIATSWGPRYAVPDALVGVVVCALALARRRDRVRTAAAGLAVAAVAVGVSFVADLPQEPGPVTGLALAVLVGSVVRARPRRTAATVAGAGLLVIAGSLLTSLDNQHGLTAVTVLDTLCWLAAVAVGLALRRADTRARAATERVRRGERLDLARELHDVVTHHVTGIVVQAQAAQLVTAKQPEKVPEMLAGIELSGTDALAAMRRVVGLLRDADDGAPATPGPEGLADLVDRFGRHGPPVRLRLPEDDREWPPEVTTTVHRVVQEALTNVSRHAPHAGSVTVTVDQAPDAVAVEVVDDAPPTPARVGHRDGYGLVGMRERVQGLGGTLRAGPRDGRGWSVRATLPLPTRTPR</sequence>
<keyword evidence="3" id="KW-0597">Phosphoprotein</keyword>
<dbReference type="GO" id="GO:0046983">
    <property type="term" value="F:protein dimerization activity"/>
    <property type="evidence" value="ECO:0007669"/>
    <property type="project" value="InterPro"/>
</dbReference>